<evidence type="ECO:0000313" key="3">
    <source>
        <dbReference type="Proteomes" id="UP000199672"/>
    </source>
</evidence>
<dbReference type="Gene3D" id="3.30.2310.20">
    <property type="entry name" value="RelE-like"/>
    <property type="match status" value="1"/>
</dbReference>
<evidence type="ECO:0000313" key="2">
    <source>
        <dbReference type="EMBL" id="SFD16182.1"/>
    </source>
</evidence>
<reference evidence="3" key="1">
    <citation type="submission" date="2016-10" db="EMBL/GenBank/DDBJ databases">
        <authorList>
            <person name="Varghese N."/>
            <person name="Submissions S."/>
        </authorList>
    </citation>
    <scope>NUCLEOTIDE SEQUENCE [LARGE SCALE GENOMIC DNA]</scope>
    <source>
        <strain evidence="3">CGMCC 1.10370</strain>
    </source>
</reference>
<dbReference type="Pfam" id="PF05016">
    <property type="entry name" value="ParE_toxin"/>
    <property type="match status" value="1"/>
</dbReference>
<accession>A0A1I1Q2L5</accession>
<keyword evidence="3" id="KW-1185">Reference proteome</keyword>
<dbReference type="EMBL" id="FOMH01000005">
    <property type="protein sequence ID" value="SFD16182.1"/>
    <property type="molecule type" value="Genomic_DNA"/>
</dbReference>
<organism evidence="2 3">
    <name type="scientific">Flavobacterium phragmitis</name>
    <dbReference type="NCBI Taxonomy" id="739143"/>
    <lineage>
        <taxon>Bacteria</taxon>
        <taxon>Pseudomonadati</taxon>
        <taxon>Bacteroidota</taxon>
        <taxon>Flavobacteriia</taxon>
        <taxon>Flavobacteriales</taxon>
        <taxon>Flavobacteriaceae</taxon>
        <taxon>Flavobacterium</taxon>
    </lineage>
</organism>
<keyword evidence="1" id="KW-1277">Toxin-antitoxin system</keyword>
<proteinExistence type="predicted"/>
<sequence length="92" mass="11072">MYNYFLTNEAKEDLWRIYEYGVYKFGLTQADKYFNMLYDCFERIASNPYQFPIVVNYRNAERFCACGVDAIYYNINKEKVEIIAIIGRQNFP</sequence>
<dbReference type="Proteomes" id="UP000199672">
    <property type="component" value="Unassembled WGS sequence"/>
</dbReference>
<evidence type="ECO:0000256" key="1">
    <source>
        <dbReference type="ARBA" id="ARBA00022649"/>
    </source>
</evidence>
<dbReference type="InterPro" id="IPR007712">
    <property type="entry name" value="RelE/ParE_toxin"/>
</dbReference>
<dbReference type="STRING" id="739143.SAMN05216297_10539"/>
<name>A0A1I1Q2L5_9FLAO</name>
<dbReference type="InterPro" id="IPR035093">
    <property type="entry name" value="RelE/ParE_toxin_dom_sf"/>
</dbReference>
<protein>
    <submittedName>
        <fullName evidence="2">Toxin ParE1/3/4</fullName>
    </submittedName>
</protein>
<dbReference type="AlphaFoldDB" id="A0A1I1Q2L5"/>
<dbReference type="OrthoDB" id="516834at2"/>
<gene>
    <name evidence="2" type="ORF">SAMN05216297_10539</name>
</gene>
<dbReference type="RefSeq" id="WP_091492937.1">
    <property type="nucleotide sequence ID" value="NZ_FOMH01000005.1"/>
</dbReference>